<dbReference type="RefSeq" id="WP_174404876.1">
    <property type="nucleotide sequence ID" value="NZ_BLVO01000013.1"/>
</dbReference>
<organism evidence="2 3">
    <name type="scientific">Desulfovibrio subterraneus</name>
    <dbReference type="NCBI Taxonomy" id="2718620"/>
    <lineage>
        <taxon>Bacteria</taxon>
        <taxon>Pseudomonadati</taxon>
        <taxon>Thermodesulfobacteriota</taxon>
        <taxon>Desulfovibrionia</taxon>
        <taxon>Desulfovibrionales</taxon>
        <taxon>Desulfovibrionaceae</taxon>
        <taxon>Desulfovibrio</taxon>
    </lineage>
</organism>
<dbReference type="InterPro" id="IPR014263">
    <property type="entry name" value="Methanolan_biosynth_EpsI"/>
</dbReference>
<reference evidence="2 3" key="1">
    <citation type="submission" date="2020-05" db="EMBL/GenBank/DDBJ databases">
        <title>Draft genome sequence of Desulfovibrio sp. strain HN2T.</title>
        <authorList>
            <person name="Ueno A."/>
            <person name="Tamazawa S."/>
            <person name="Tamamura S."/>
            <person name="Murakami T."/>
            <person name="Kiyama T."/>
            <person name="Inomata H."/>
            <person name="Amano Y."/>
            <person name="Miyakawa K."/>
            <person name="Tamaki H."/>
            <person name="Naganuma T."/>
            <person name="Kaneko K."/>
        </authorList>
    </citation>
    <scope>NUCLEOTIDE SEQUENCE [LARGE SCALE GENOMIC DNA]</scope>
    <source>
        <strain evidence="2 3">HN2</strain>
    </source>
</reference>
<comment type="caution">
    <text evidence="2">The sequence shown here is derived from an EMBL/GenBank/DDBJ whole genome shotgun (WGS) entry which is preliminary data.</text>
</comment>
<sequence>MRNRCIVLALLLALFGVVGSMRSAVTTPSYVPFNTFPIKIGDWMMQTSFSMTDRELSLLQLSDYMLRRYASPAGSSLDLYVGYHGGGKETGPIHSPKHCLPGSGWLAERTDIVSLSLDNGEQIKAVRAVYGKDGDTVAFYYWFDVLGKTYVDEYALKFAEIMGVLLRNRRDALLVRVSVPTSGDVQRDNEIVQSFIRVFYPTLRHFIPV</sequence>
<feature type="domain" description="Methanolan biosynthesis EpsI" evidence="1">
    <location>
        <begin position="7"/>
        <end position="205"/>
    </location>
</feature>
<protein>
    <submittedName>
        <fullName evidence="2">EpsI family protein</fullName>
    </submittedName>
</protein>
<gene>
    <name evidence="2" type="ORF">DSM101010T_15630</name>
</gene>
<dbReference type="AlphaFoldDB" id="A0A7J0BI10"/>
<dbReference type="EMBL" id="BLVO01000013">
    <property type="protein sequence ID" value="GFM33198.1"/>
    <property type="molecule type" value="Genomic_DNA"/>
</dbReference>
<dbReference type="Proteomes" id="UP000503840">
    <property type="component" value="Unassembled WGS sequence"/>
</dbReference>
<keyword evidence="3" id="KW-1185">Reference proteome</keyword>
<dbReference type="Pfam" id="PF11984">
    <property type="entry name" value="DUF3485"/>
    <property type="match status" value="1"/>
</dbReference>
<evidence type="ECO:0000259" key="1">
    <source>
        <dbReference type="Pfam" id="PF11984"/>
    </source>
</evidence>
<accession>A0A7J0BI10</accession>
<name>A0A7J0BI10_9BACT</name>
<proteinExistence type="predicted"/>
<dbReference type="NCBIfam" id="TIGR02914">
    <property type="entry name" value="EpsI_fam"/>
    <property type="match status" value="1"/>
</dbReference>
<evidence type="ECO:0000313" key="3">
    <source>
        <dbReference type="Proteomes" id="UP000503840"/>
    </source>
</evidence>
<evidence type="ECO:0000313" key="2">
    <source>
        <dbReference type="EMBL" id="GFM33198.1"/>
    </source>
</evidence>